<keyword evidence="5 7" id="KW-0804">Transcription</keyword>
<evidence type="ECO:0000256" key="3">
    <source>
        <dbReference type="ARBA" id="ARBA00022695"/>
    </source>
</evidence>
<dbReference type="Pfam" id="PF04998">
    <property type="entry name" value="RNA_pol_Rpb1_5"/>
    <property type="match status" value="1"/>
</dbReference>
<evidence type="ECO:0000313" key="10">
    <source>
        <dbReference type="EMBL" id="BBA85086.1"/>
    </source>
</evidence>
<dbReference type="Pfam" id="PF05000">
    <property type="entry name" value="RNA_pol_Rpb1_4"/>
    <property type="match status" value="1"/>
</dbReference>
<keyword evidence="7" id="KW-0862">Zinc</keyword>
<keyword evidence="3 7" id="KW-0548">Nucleotidyltransferase</keyword>
<dbReference type="InterPro" id="IPR006592">
    <property type="entry name" value="RNA_pol_N"/>
</dbReference>
<dbReference type="EMBL" id="AP018161">
    <property type="protein sequence ID" value="BBA85086.1"/>
    <property type="molecule type" value="Genomic_DNA"/>
</dbReference>
<dbReference type="Gene3D" id="1.10.150.390">
    <property type="match status" value="1"/>
</dbReference>
<feature type="binding site" evidence="7">
    <location>
        <position position="457"/>
    </location>
    <ligand>
        <name>Mg(2+)</name>
        <dbReference type="ChEBI" id="CHEBI:18420"/>
    </ligand>
</feature>
<dbReference type="InterPro" id="IPR007066">
    <property type="entry name" value="RNA_pol_Rpb1_3"/>
</dbReference>
<evidence type="ECO:0000256" key="5">
    <source>
        <dbReference type="ARBA" id="ARBA00023163"/>
    </source>
</evidence>
<feature type="binding site" evidence="7">
    <location>
        <position position="877"/>
    </location>
    <ligand>
        <name>Zn(2+)</name>
        <dbReference type="ChEBI" id="CHEBI:29105"/>
        <label>2</label>
    </ligand>
</feature>
<dbReference type="OrthoDB" id="9815296at2"/>
<feature type="binding site" evidence="7">
    <location>
        <position position="794"/>
    </location>
    <ligand>
        <name>Zn(2+)</name>
        <dbReference type="ChEBI" id="CHEBI:29105"/>
        <label>2</label>
    </ligand>
</feature>
<evidence type="ECO:0000313" key="11">
    <source>
        <dbReference type="Proteomes" id="UP000289537"/>
    </source>
</evidence>
<name>A0A2Z5T944_9GAMM</name>
<comment type="cofactor">
    <cofactor evidence="7">
        <name>Zn(2+)</name>
        <dbReference type="ChEBI" id="CHEBI:29105"/>
    </cofactor>
    <text evidence="7">Binds 2 Zn(2+) ions per subunit.</text>
</comment>
<dbReference type="Gene3D" id="1.10.40.90">
    <property type="match status" value="1"/>
</dbReference>
<feature type="binding site" evidence="7">
    <location>
        <position position="69"/>
    </location>
    <ligand>
        <name>Zn(2+)</name>
        <dbReference type="ChEBI" id="CHEBI:29105"/>
        <label>1</label>
    </ligand>
</feature>
<evidence type="ECO:0000256" key="7">
    <source>
        <dbReference type="HAMAP-Rule" id="MF_01322"/>
    </source>
</evidence>
<keyword evidence="4 7" id="KW-0479">Metal-binding</keyword>
<dbReference type="Gene3D" id="2.40.40.20">
    <property type="match status" value="1"/>
</dbReference>
<dbReference type="Proteomes" id="UP000289537">
    <property type="component" value="Chromosome"/>
</dbReference>
<reference evidence="10 11" key="1">
    <citation type="journal article" date="2017" name="Proc. Natl. Acad. Sci. U.S.A.">
        <title>Small genome symbiont underlies cuticle hardness in beetles.</title>
        <authorList>
            <person name="Anbutsu H."/>
            <person name="Moriyama M."/>
            <person name="Nikoh N."/>
            <person name="Hosokawa T."/>
            <person name="Futahashi R."/>
            <person name="Tanahashi M."/>
            <person name="Meng X.Y."/>
            <person name="Kuriwada T."/>
            <person name="Mori N."/>
            <person name="Oshima K."/>
            <person name="Hattori M."/>
            <person name="Fujie M."/>
            <person name="Satoh N."/>
            <person name="Maeda T."/>
            <person name="Shigenobu S."/>
            <person name="Koga R."/>
            <person name="Fukatsu T."/>
        </authorList>
    </citation>
    <scope>NUCLEOTIDE SEQUENCE [LARGE SCALE GENOMIC DNA]</scope>
    <source>
        <strain evidence="10">NARRFE1</strain>
    </source>
</reference>
<feature type="domain" description="RNA polymerase N-terminal" evidence="9">
    <location>
        <begin position="232"/>
        <end position="511"/>
    </location>
</feature>
<dbReference type="Pfam" id="PF00623">
    <property type="entry name" value="RNA_pol_Rpb1_2"/>
    <property type="match status" value="2"/>
</dbReference>
<protein>
    <recommendedName>
        <fullName evidence="7">DNA-directed RNA polymerase subunit beta'</fullName>
        <shortName evidence="7">RNAP subunit beta'</shortName>
        <ecNumber evidence="7">2.7.7.6</ecNumber>
    </recommendedName>
    <alternativeName>
        <fullName evidence="7">RNA polymerase subunit beta'</fullName>
    </alternativeName>
    <alternativeName>
        <fullName evidence="7">Transcriptase subunit beta'</fullName>
    </alternativeName>
</protein>
<dbReference type="GO" id="GO:0000287">
    <property type="term" value="F:magnesium ion binding"/>
    <property type="evidence" value="ECO:0007669"/>
    <property type="project" value="UniProtKB-UniRule"/>
</dbReference>
<feature type="binding site" evidence="7">
    <location>
        <position position="82"/>
    </location>
    <ligand>
        <name>Zn(2+)</name>
        <dbReference type="ChEBI" id="CHEBI:29105"/>
        <label>1</label>
    </ligand>
</feature>
<evidence type="ECO:0000256" key="2">
    <source>
        <dbReference type="ARBA" id="ARBA00022679"/>
    </source>
</evidence>
<feature type="binding site" evidence="7">
    <location>
        <position position="67"/>
    </location>
    <ligand>
        <name>Zn(2+)</name>
        <dbReference type="ChEBI" id="CHEBI:29105"/>
        <label>1</label>
    </ligand>
</feature>
<organism evidence="10 11">
    <name type="scientific">endosymbiont of Rhynchophorus ferrugineus</name>
    <dbReference type="NCBI Taxonomy" id="1972133"/>
    <lineage>
        <taxon>Bacteria</taxon>
        <taxon>Pseudomonadati</taxon>
        <taxon>Pseudomonadota</taxon>
        <taxon>Gammaproteobacteria</taxon>
        <taxon>Candidatus Nardonella</taxon>
    </lineage>
</organism>
<dbReference type="GO" id="GO:0003899">
    <property type="term" value="F:DNA-directed RNA polymerase activity"/>
    <property type="evidence" value="ECO:0007669"/>
    <property type="project" value="UniProtKB-UniRule"/>
</dbReference>
<keyword evidence="1 7" id="KW-0240">DNA-directed RNA polymerase</keyword>
<dbReference type="CDD" id="cd01609">
    <property type="entry name" value="RNAP_beta'_N"/>
    <property type="match status" value="1"/>
</dbReference>
<dbReference type="InterPro" id="IPR044893">
    <property type="entry name" value="RNA_pol_Rpb1_clamp_domain"/>
</dbReference>
<comment type="function">
    <text evidence="7 8">DNA-dependent RNA polymerase catalyzes the transcription of DNA into RNA using the four ribonucleoside triphosphates as substrates.</text>
</comment>
<dbReference type="InterPro" id="IPR038120">
    <property type="entry name" value="Rpb1_funnel_sf"/>
</dbReference>
<dbReference type="InterPro" id="IPR007080">
    <property type="entry name" value="RNA_pol_Rpb1_1"/>
</dbReference>
<feature type="binding site" evidence="7">
    <location>
        <position position="459"/>
    </location>
    <ligand>
        <name>Mg(2+)</name>
        <dbReference type="ChEBI" id="CHEBI:18420"/>
    </ligand>
</feature>
<comment type="subunit">
    <text evidence="7">The RNAP catalytic core consists of 2 alpha, 1 beta, 1 beta' and 1 omega subunit. When a sigma factor is associated with the core the holoenzyme is formed, which can initiate transcription.</text>
</comment>
<keyword evidence="7" id="KW-0460">Magnesium</keyword>
<comment type="catalytic activity">
    <reaction evidence="6 7 8">
        <text>RNA(n) + a ribonucleoside 5'-triphosphate = RNA(n+1) + diphosphate</text>
        <dbReference type="Rhea" id="RHEA:21248"/>
        <dbReference type="Rhea" id="RHEA-COMP:14527"/>
        <dbReference type="Rhea" id="RHEA-COMP:17342"/>
        <dbReference type="ChEBI" id="CHEBI:33019"/>
        <dbReference type="ChEBI" id="CHEBI:61557"/>
        <dbReference type="ChEBI" id="CHEBI:140395"/>
        <dbReference type="EC" id="2.7.7.6"/>
    </reaction>
</comment>
<dbReference type="GO" id="GO:0000428">
    <property type="term" value="C:DNA-directed RNA polymerase complex"/>
    <property type="evidence" value="ECO:0007669"/>
    <property type="project" value="UniProtKB-KW"/>
</dbReference>
<accession>A0A2Z5T944</accession>
<dbReference type="GO" id="GO:0003677">
    <property type="term" value="F:DNA binding"/>
    <property type="evidence" value="ECO:0007669"/>
    <property type="project" value="UniProtKB-UniRule"/>
</dbReference>
<dbReference type="Gene3D" id="1.10.1790.20">
    <property type="match status" value="1"/>
</dbReference>
<dbReference type="PANTHER" id="PTHR19376">
    <property type="entry name" value="DNA-DIRECTED RNA POLYMERASE"/>
    <property type="match status" value="1"/>
</dbReference>
<dbReference type="InterPro" id="IPR045867">
    <property type="entry name" value="DNA-dir_RpoC_beta_prime"/>
</dbReference>
<comment type="similarity">
    <text evidence="7 8">Belongs to the RNA polymerase beta' chain family.</text>
</comment>
<dbReference type="Gene3D" id="2.40.50.100">
    <property type="match status" value="3"/>
</dbReference>
<dbReference type="GO" id="GO:0008270">
    <property type="term" value="F:zinc ion binding"/>
    <property type="evidence" value="ECO:0007669"/>
    <property type="project" value="UniProtKB-UniRule"/>
</dbReference>
<evidence type="ECO:0000259" key="9">
    <source>
        <dbReference type="SMART" id="SM00663"/>
    </source>
</evidence>
<evidence type="ECO:0000256" key="8">
    <source>
        <dbReference type="RuleBase" id="RU004279"/>
    </source>
</evidence>
<proteinExistence type="inferred from homology"/>
<dbReference type="SUPFAM" id="SSF64484">
    <property type="entry name" value="beta and beta-prime subunits of DNA dependent RNA-polymerase"/>
    <property type="match status" value="1"/>
</dbReference>
<sequence>MNNINENEFSYKNFDFIEISIASPDKIRSWSYGEIKKPETINYRTLKPEKDGLFCSRIFGPINDYECICGKYKKIKYKDMICEKCGVEIISSKSRRNRMGHIELVSPVCHIWFLRSLPSKISILLNISLKDIEKVIYFENYIITESFISNVKVGNIINEEDYILLNKKYFGKFVAKIGAEAIFDLLKKINLKKEYLLLIKKFNLENKLEKRNRIYKRMKIIKSFINSNNKPEWMILTVIPVLPPDLRPLVPLEGGRFATSDLNDLYRRIINRNNRLKRLIDLSAPNIIIKNEKRMLQESVDFLLDNGRRGKYVLNSNKKQLKSLSDMIKGKYGRFRQNLLGKRVDFSGRSVIIPGPNLKLNQCGIPKKIAIELFKPFIYGKLEYLKISSSIKMSKKILNKEDPIILDILEDIMKDHPILLNRAPTLHRLGIQSFDPVLINGESIQLHPLVCSAYNADFDGDQMAIHVPLTIESQLESRILMMSVNNILSPANGDPVIFPSQDMVLGIYYLTKVGNSTINKNIYDINEIEKFFNLNILGINDNIKVRITDYDNNKNEYKIIVNTTVGRCILWNVIPKFIPFYLINNTLNKSLILNIISYSYFNLNLKDTVILLNNLMKIGFKYATISGISIGLDDLIIPNEKDKIINDTNNEVNYINKQYELGLLTYNEKYNKIIDIWSEVSEVISKITIDKISDVKLDYNNIFMMIDSGARGSLAQIRQLSGIRGLMTKTDGYIIENPIKSNFKEGLNIIEYFISTHGARKGLSDTALKTANSGYLTRRLVDVAQDIVILLKDCKTNNGIKIELDNVNNDNYISLFKDRIIGRILSHDIYDNNKLLFSRNTLIDYKIFDIIIKLYINHIYIRSPITCELNNGICSLCYGIDLSKGNIVNIGESVGIIAAQSIGEPGTQLTMRTFHIGGAISIIGSSNIKFKNPGILKLFNCKFLKNSNNENVIISKNSEVGILNINLNKIIEKYKLPYGSILNKLENDLVDKNEIIASWDYGSIPIISEFKGKILFENIIENKNFINKIDEYTGIPCKIMISNYNNYDYKPYINIVDSNNNILKKYYIPEKSIIHINNFDNINLGDVIAITPQNINEIKDITGGLPKVSDIFEARKPKNSCLLAEETGFISFKIEKNKKKILIRNNNNVIIHENYINKNKNMIVFENDYVNKGDIISTGNISIHDILRIKGLDSLVNFIINEIQNVYKLQGVKINSKHIEIIIKQMLKIVIILDSGDSKLIKNSYIKLNYVRKINKKLIKNKKRVVVYKYSLIGITKSSLLTDSFISSASFQETTKILTNSAICSKIDFLKGLKENVILGRLIPAGTGYYYYNKNKKK</sequence>
<gene>
    <name evidence="7 10" type="primary">rpoC</name>
    <name evidence="10" type="ORF">NARRFE1_01510</name>
</gene>
<dbReference type="Gene3D" id="1.10.132.30">
    <property type="match status" value="1"/>
</dbReference>
<dbReference type="Gene3D" id="4.10.860.120">
    <property type="entry name" value="RNA polymerase II, clamp domain"/>
    <property type="match status" value="1"/>
</dbReference>
<dbReference type="SMART" id="SM00663">
    <property type="entry name" value="RPOLA_N"/>
    <property type="match status" value="1"/>
</dbReference>
<dbReference type="EC" id="2.7.7.6" evidence="7"/>
<keyword evidence="2 7" id="KW-0808">Transferase</keyword>
<dbReference type="KEGG" id="eor:NARRFE1_01510"/>
<evidence type="ECO:0000256" key="4">
    <source>
        <dbReference type="ARBA" id="ARBA00022723"/>
    </source>
</evidence>
<dbReference type="Pfam" id="PF04983">
    <property type="entry name" value="RNA_pol_Rpb1_3"/>
    <property type="match status" value="1"/>
</dbReference>
<dbReference type="InterPro" id="IPR012754">
    <property type="entry name" value="DNA-dir_RpoC_beta_prime_bact"/>
</dbReference>
<feature type="binding site" evidence="7">
    <location>
        <position position="85"/>
    </location>
    <ligand>
        <name>Zn(2+)</name>
        <dbReference type="ChEBI" id="CHEBI:29105"/>
        <label>1</label>
    </ligand>
</feature>
<dbReference type="InterPro" id="IPR042102">
    <property type="entry name" value="RNA_pol_Rpb1_3_sf"/>
</dbReference>
<feature type="binding site" evidence="7">
    <location>
        <position position="461"/>
    </location>
    <ligand>
        <name>Mg(2+)</name>
        <dbReference type="ChEBI" id="CHEBI:18420"/>
    </ligand>
</feature>
<dbReference type="GO" id="GO:0006351">
    <property type="term" value="P:DNA-templated transcription"/>
    <property type="evidence" value="ECO:0007669"/>
    <property type="project" value="UniProtKB-UniRule"/>
</dbReference>
<keyword evidence="11" id="KW-1185">Reference proteome</keyword>
<feature type="binding site" evidence="7">
    <location>
        <position position="867"/>
    </location>
    <ligand>
        <name>Zn(2+)</name>
        <dbReference type="ChEBI" id="CHEBI:29105"/>
        <label>2</label>
    </ligand>
</feature>
<evidence type="ECO:0000256" key="1">
    <source>
        <dbReference type="ARBA" id="ARBA00022478"/>
    </source>
</evidence>
<dbReference type="InterPro" id="IPR000722">
    <property type="entry name" value="RNA_pol_asu"/>
</dbReference>
<feature type="binding site" evidence="7">
    <location>
        <position position="874"/>
    </location>
    <ligand>
        <name>Zn(2+)</name>
        <dbReference type="ChEBI" id="CHEBI:29105"/>
        <label>2</label>
    </ligand>
</feature>
<dbReference type="Gene3D" id="1.10.274.100">
    <property type="entry name" value="RNA polymerase Rpb1, domain 3"/>
    <property type="match status" value="2"/>
</dbReference>
<dbReference type="CDD" id="cd02655">
    <property type="entry name" value="RNAP_beta'_C"/>
    <property type="match status" value="1"/>
</dbReference>
<dbReference type="Pfam" id="PF04997">
    <property type="entry name" value="RNA_pol_Rpb1_1"/>
    <property type="match status" value="1"/>
</dbReference>
<comment type="cofactor">
    <cofactor evidence="7">
        <name>Mg(2+)</name>
        <dbReference type="ChEBI" id="CHEBI:18420"/>
    </cofactor>
    <text evidence="7">Binds 1 Mg(2+) ion per subunit.</text>
</comment>
<dbReference type="InterPro" id="IPR007083">
    <property type="entry name" value="RNA_pol_Rpb1_4"/>
</dbReference>
<dbReference type="PANTHER" id="PTHR19376:SF54">
    <property type="entry name" value="DNA-DIRECTED RNA POLYMERASE SUBUNIT BETA"/>
    <property type="match status" value="1"/>
</dbReference>
<evidence type="ECO:0000256" key="6">
    <source>
        <dbReference type="ARBA" id="ARBA00048552"/>
    </source>
</evidence>
<dbReference type="InterPro" id="IPR007081">
    <property type="entry name" value="RNA_pol_Rpb1_5"/>
</dbReference>
<dbReference type="NCBIfam" id="TIGR02386">
    <property type="entry name" value="rpoC_TIGR"/>
    <property type="match status" value="1"/>
</dbReference>
<dbReference type="HAMAP" id="MF_01322">
    <property type="entry name" value="RNApol_bact_RpoC"/>
    <property type="match status" value="1"/>
</dbReference>